<gene>
    <name evidence="3" type="ORF">F3Y22_tig00111105pilonHSYRG00189</name>
</gene>
<dbReference type="GO" id="GO:0016020">
    <property type="term" value="C:membrane"/>
    <property type="evidence" value="ECO:0007669"/>
    <property type="project" value="InterPro"/>
</dbReference>
<dbReference type="InterPro" id="IPR002528">
    <property type="entry name" value="MATE_fam"/>
</dbReference>
<dbReference type="Proteomes" id="UP000436088">
    <property type="component" value="Unassembled WGS sequence"/>
</dbReference>
<dbReference type="GO" id="GO:0015297">
    <property type="term" value="F:antiporter activity"/>
    <property type="evidence" value="ECO:0007669"/>
    <property type="project" value="InterPro"/>
</dbReference>
<comment type="similarity">
    <text evidence="1">Belongs to the multi antimicrobial extrusion (MATE) (TC 2.A.66.1) family.</text>
</comment>
<accession>A0A6A2YYK6</accession>
<evidence type="ECO:0000256" key="2">
    <source>
        <dbReference type="SAM" id="SignalP"/>
    </source>
</evidence>
<proteinExistence type="inferred from homology"/>
<feature type="signal peptide" evidence="2">
    <location>
        <begin position="1"/>
        <end position="19"/>
    </location>
</feature>
<organism evidence="3 4">
    <name type="scientific">Hibiscus syriacus</name>
    <name type="common">Rose of Sharon</name>
    <dbReference type="NCBI Taxonomy" id="106335"/>
    <lineage>
        <taxon>Eukaryota</taxon>
        <taxon>Viridiplantae</taxon>
        <taxon>Streptophyta</taxon>
        <taxon>Embryophyta</taxon>
        <taxon>Tracheophyta</taxon>
        <taxon>Spermatophyta</taxon>
        <taxon>Magnoliopsida</taxon>
        <taxon>eudicotyledons</taxon>
        <taxon>Gunneridae</taxon>
        <taxon>Pentapetalae</taxon>
        <taxon>rosids</taxon>
        <taxon>malvids</taxon>
        <taxon>Malvales</taxon>
        <taxon>Malvaceae</taxon>
        <taxon>Malvoideae</taxon>
        <taxon>Hibiscus</taxon>
    </lineage>
</organism>
<keyword evidence="2" id="KW-0732">Signal</keyword>
<protein>
    <submittedName>
        <fullName evidence="3">Uncharacterized protein</fullName>
    </submittedName>
</protein>
<comment type="caution">
    <text evidence="3">The sequence shown here is derived from an EMBL/GenBank/DDBJ whole genome shotgun (WGS) entry which is preliminary data.</text>
</comment>
<sequence>MAALMVAVSVSQYLLQVIADDGGSRRELALSGVAIATSSLMSPASVYSLEGWCVGNSRWSSLWRRAISKAWNLHLLPQIAEWPALLHLAHPSVFSDAILQSLVRYSSPRANPPLFLTSCAILNGGRLSFLCSCPDFYRIRNSKLRSFMSFNHVVTLFVPYGVGAAASTRISNELGAGNPQSARVAVDVVMILGISEA</sequence>
<dbReference type="Pfam" id="PF01554">
    <property type="entry name" value="MatE"/>
    <property type="match status" value="1"/>
</dbReference>
<evidence type="ECO:0000313" key="4">
    <source>
        <dbReference type="Proteomes" id="UP000436088"/>
    </source>
</evidence>
<dbReference type="EMBL" id="VEPZ02001236">
    <property type="protein sequence ID" value="KAE8684674.1"/>
    <property type="molecule type" value="Genomic_DNA"/>
</dbReference>
<name>A0A6A2YYK6_HIBSY</name>
<reference evidence="3" key="1">
    <citation type="submission" date="2019-09" db="EMBL/GenBank/DDBJ databases">
        <title>Draft genome information of white flower Hibiscus syriacus.</title>
        <authorList>
            <person name="Kim Y.-M."/>
        </authorList>
    </citation>
    <scope>NUCLEOTIDE SEQUENCE [LARGE SCALE GENOMIC DNA]</scope>
    <source>
        <strain evidence="3">YM2019G1</strain>
    </source>
</reference>
<evidence type="ECO:0000313" key="3">
    <source>
        <dbReference type="EMBL" id="KAE8684674.1"/>
    </source>
</evidence>
<keyword evidence="4" id="KW-1185">Reference proteome</keyword>
<feature type="chain" id="PRO_5025578315" evidence="2">
    <location>
        <begin position="20"/>
        <end position="197"/>
    </location>
</feature>
<evidence type="ECO:0000256" key="1">
    <source>
        <dbReference type="ARBA" id="ARBA00010199"/>
    </source>
</evidence>
<dbReference type="GO" id="GO:0042910">
    <property type="term" value="F:xenobiotic transmembrane transporter activity"/>
    <property type="evidence" value="ECO:0007669"/>
    <property type="project" value="InterPro"/>
</dbReference>
<dbReference type="AlphaFoldDB" id="A0A6A2YYK6"/>